<feature type="compositionally biased region" description="Polar residues" evidence="1">
    <location>
        <begin position="1066"/>
        <end position="1078"/>
    </location>
</feature>
<evidence type="ECO:0000256" key="1">
    <source>
        <dbReference type="SAM" id="MobiDB-lite"/>
    </source>
</evidence>
<dbReference type="Proteomes" id="UP001214638">
    <property type="component" value="Unassembled WGS sequence"/>
</dbReference>
<protein>
    <submittedName>
        <fullName evidence="2">Uncharacterized protein</fullName>
    </submittedName>
</protein>
<evidence type="ECO:0000313" key="2">
    <source>
        <dbReference type="EMBL" id="KAK2197872.1"/>
    </source>
</evidence>
<organism evidence="2 3">
    <name type="scientific">Babesia duncani</name>
    <dbReference type="NCBI Taxonomy" id="323732"/>
    <lineage>
        <taxon>Eukaryota</taxon>
        <taxon>Sar</taxon>
        <taxon>Alveolata</taxon>
        <taxon>Apicomplexa</taxon>
        <taxon>Aconoidasida</taxon>
        <taxon>Piroplasmida</taxon>
        <taxon>Babesiidae</taxon>
        <taxon>Babesia</taxon>
    </lineage>
</organism>
<feature type="region of interest" description="Disordered" evidence="1">
    <location>
        <begin position="136"/>
        <end position="157"/>
    </location>
</feature>
<dbReference type="GeneID" id="94335173"/>
<feature type="region of interest" description="Disordered" evidence="1">
    <location>
        <begin position="528"/>
        <end position="710"/>
    </location>
</feature>
<keyword evidence="3" id="KW-1185">Reference proteome</keyword>
<evidence type="ECO:0000313" key="3">
    <source>
        <dbReference type="Proteomes" id="UP001214638"/>
    </source>
</evidence>
<dbReference type="EMBL" id="JALLKP010000001">
    <property type="protein sequence ID" value="KAK2197872.1"/>
    <property type="molecule type" value="Genomic_DNA"/>
</dbReference>
<feature type="compositionally biased region" description="Polar residues" evidence="1">
    <location>
        <begin position="685"/>
        <end position="694"/>
    </location>
</feature>
<dbReference type="KEGG" id="bdw:94335173"/>
<feature type="compositionally biased region" description="Polar residues" evidence="1">
    <location>
        <begin position="1030"/>
        <end position="1039"/>
    </location>
</feature>
<dbReference type="AlphaFoldDB" id="A0AAD9PN37"/>
<feature type="compositionally biased region" description="Acidic residues" evidence="1">
    <location>
        <begin position="383"/>
        <end position="393"/>
    </location>
</feature>
<feature type="compositionally biased region" description="Basic and acidic residues" evidence="1">
    <location>
        <begin position="1009"/>
        <end position="1026"/>
    </location>
</feature>
<feature type="compositionally biased region" description="Polar residues" evidence="1">
    <location>
        <begin position="662"/>
        <end position="672"/>
    </location>
</feature>
<feature type="compositionally biased region" description="Acidic residues" evidence="1">
    <location>
        <begin position="612"/>
        <end position="623"/>
    </location>
</feature>
<feature type="region of interest" description="Disordered" evidence="1">
    <location>
        <begin position="743"/>
        <end position="773"/>
    </location>
</feature>
<gene>
    <name evidence="2" type="ORF">BdWA1_000875</name>
</gene>
<feature type="compositionally biased region" description="Acidic residues" evidence="1">
    <location>
        <begin position="562"/>
        <end position="578"/>
    </location>
</feature>
<proteinExistence type="predicted"/>
<feature type="region of interest" description="Disordered" evidence="1">
    <location>
        <begin position="373"/>
        <end position="393"/>
    </location>
</feature>
<comment type="caution">
    <text evidence="2">The sequence shown here is derived from an EMBL/GenBank/DDBJ whole genome shotgun (WGS) entry which is preliminary data.</text>
</comment>
<feature type="region of interest" description="Disordered" evidence="1">
    <location>
        <begin position="987"/>
        <end position="1097"/>
    </location>
</feature>
<accession>A0AAD9PN37</accession>
<reference evidence="2" key="1">
    <citation type="journal article" date="2023" name="Nat. Microbiol.">
        <title>Babesia duncani multi-omics identifies virulence factors and drug targets.</title>
        <authorList>
            <person name="Singh P."/>
            <person name="Lonardi S."/>
            <person name="Liang Q."/>
            <person name="Vydyam P."/>
            <person name="Khabirova E."/>
            <person name="Fang T."/>
            <person name="Gihaz S."/>
            <person name="Thekkiniath J."/>
            <person name="Munshi M."/>
            <person name="Abel S."/>
            <person name="Ciampossin L."/>
            <person name="Batugedara G."/>
            <person name="Gupta M."/>
            <person name="Lu X.M."/>
            <person name="Lenz T."/>
            <person name="Chakravarty S."/>
            <person name="Cornillot E."/>
            <person name="Hu Y."/>
            <person name="Ma W."/>
            <person name="Gonzalez L.M."/>
            <person name="Sanchez S."/>
            <person name="Estrada K."/>
            <person name="Sanchez-Flores A."/>
            <person name="Montero E."/>
            <person name="Harb O.S."/>
            <person name="Le Roch K.G."/>
            <person name="Mamoun C.B."/>
        </authorList>
    </citation>
    <scope>NUCLEOTIDE SEQUENCE</scope>
    <source>
        <strain evidence="2">WA1</strain>
    </source>
</reference>
<feature type="region of interest" description="Disordered" evidence="1">
    <location>
        <begin position="464"/>
        <end position="483"/>
    </location>
</feature>
<dbReference type="RefSeq" id="XP_067804714.1">
    <property type="nucleotide sequence ID" value="XM_067945923.1"/>
</dbReference>
<feature type="compositionally biased region" description="Acidic residues" evidence="1">
    <location>
        <begin position="540"/>
        <end position="551"/>
    </location>
</feature>
<sequence>MTSEGKDNKRCNMLDLVSNCLDAQSYVPKHWRELHKPSPSPKPPPKGTRALISNLLDERLFIETNRFKQELKGTFCALLIHPLEMCEPIGLDIDGRFQHAKVQQNPSCNARLSRLVEDIEGRDHRLYRMHAQKVAQQIGPSSVVPPQSAPTGRHSPPPGARAIAVRLNCTQTQPSPSHSEALDGVDSIREFPSGRSSIQSEVLDGVDSIREFPSGRSSIQSEVLEGVESIREFPSGRSSIQSEVLDGVDSIREFPSGRSSIQSEVLEGVESIREFPSGRSSIESEVLDGVDSVESEGGRPLEDLDGVESIREFPSGRSSIKSEAAEPLDVLAEADEPVDIVDGVDSVESEADEPLEVLAEADEPVDIVDDVDSIQSEAADPVDSVESEDDEPVDVLDGVDSVESQGDEPLEVLEGVDSIQSEADEPLDVLAEAAEPVDVLAETGEPVEVLDGVESILEFPSGRSSMKSEVLEGVDSVESEADEPLEVLAEADEPVDIVDDVDSIKSEADEPLEVLAEADEPVDIVDDVDSIQSEAADPVDSVESEDDEPVDVLDGVDSVESQGDEPLDIVDDVDSVESEDGRPLEVLAEAGEPVDIVDDVDSIQSEAADPVDSVESEDDEPVDVLDGVDSVESQGGRPLEALAPFSSRRSSIRLEVDGGKSPRTQSPPSACSSVRLEVGEPLPLQSRQASSASEVSRVAPEAGADVQTTVSSIDSYEIEGDANIMEADTTAQSLQVMYGQEYNSSTSSGAYSVEDKDLEASPRSVASGDAVRADDEPIVDDVVACTVKGAQEEMQQEQQQLLQQQQEEQQESTYVIESLASYVIGAGHPAQDPDAAANEVEALSAIQSAASFGFNRLFQSLQSASDAAVQAATAALDAVQGDKTEDKEAEPIQPVAPFEAPGLGATLSADSGGDTCTSNQSQYSCRELDQGMAEMYSEYVMESDSPMAEAHLECHSHATQLLREAASGSLALPLDPAEPLEPHDVEELIGSPEGSMSPRDEDEFSELEVDARDGSSDENDSTKDWRGTTGDPQLSSEPGSTSSEEDSRDSSSDRASQMASDRELISNFSDSGSGSETPRATKELQADAGNLEGQGSYTETVSWFFNGMF</sequence>
<name>A0AAD9PN37_9APIC</name>